<accession>A0A423XHM8</accession>
<dbReference type="FunCoup" id="A0A423XHM8">
    <property type="interactions" value="65"/>
</dbReference>
<feature type="transmembrane region" description="Helical" evidence="6">
    <location>
        <begin position="82"/>
        <end position="99"/>
    </location>
</feature>
<dbReference type="OrthoDB" id="5620at2759"/>
<evidence type="ECO:0000256" key="1">
    <source>
        <dbReference type="ARBA" id="ARBA00004370"/>
    </source>
</evidence>
<keyword evidence="8" id="KW-1185">Reference proteome</keyword>
<reference evidence="7 8" key="1">
    <citation type="submission" date="2015-09" db="EMBL/GenBank/DDBJ databases">
        <title>Host preference determinants of Valsa canker pathogens revealed by comparative genomics.</title>
        <authorList>
            <person name="Yin Z."/>
            <person name="Huang L."/>
        </authorList>
    </citation>
    <scope>NUCLEOTIDE SEQUENCE [LARGE SCALE GENOMIC DNA]</scope>
    <source>
        <strain evidence="7 8">SXYLt</strain>
    </source>
</reference>
<dbReference type="GO" id="GO:0016020">
    <property type="term" value="C:membrane"/>
    <property type="evidence" value="ECO:0007669"/>
    <property type="project" value="UniProtKB-SubCell"/>
</dbReference>
<comment type="caution">
    <text evidence="7">The sequence shown here is derived from an EMBL/GenBank/DDBJ whole genome shotgun (WGS) entry which is preliminary data.</text>
</comment>
<dbReference type="AlphaFoldDB" id="A0A423XHM8"/>
<name>A0A423XHM8_9PEZI</name>
<dbReference type="PANTHER" id="PTHR12668:SF53">
    <property type="entry name" value="TMEM14 PROTEIN HOMOLOG YJR085C"/>
    <property type="match status" value="1"/>
</dbReference>
<proteinExistence type="inferred from homology"/>
<protein>
    <recommendedName>
        <fullName evidence="9">Transmembrane protein 14</fullName>
    </recommendedName>
</protein>
<dbReference type="InterPro" id="IPR005349">
    <property type="entry name" value="TMEM14"/>
</dbReference>
<dbReference type="Gene3D" id="1.10.10.1740">
    <property type="entry name" value="Transmembrane protein 14-like"/>
    <property type="match status" value="1"/>
</dbReference>
<sequence>MGADHPAFTLAGLLAVGGTMGYVKGGSKPSLIAGVGLGTSYALAGYLLKENKDYGAETALGSSIALFAAASSRCIKTKWKAPVPLGLFATGGLATYYFLKKYKEFNYGV</sequence>
<keyword evidence="5 6" id="KW-0472">Membrane</keyword>
<evidence type="ECO:0000256" key="3">
    <source>
        <dbReference type="ARBA" id="ARBA00022692"/>
    </source>
</evidence>
<evidence type="ECO:0000256" key="6">
    <source>
        <dbReference type="SAM" id="Phobius"/>
    </source>
</evidence>
<dbReference type="Pfam" id="PF03647">
    <property type="entry name" value="Tmemb_14"/>
    <property type="match status" value="1"/>
</dbReference>
<keyword evidence="4 6" id="KW-1133">Transmembrane helix</keyword>
<comment type="similarity">
    <text evidence="2">Belongs to the TMEM14 family.</text>
</comment>
<evidence type="ECO:0000256" key="4">
    <source>
        <dbReference type="ARBA" id="ARBA00022989"/>
    </source>
</evidence>
<evidence type="ECO:0000313" key="8">
    <source>
        <dbReference type="Proteomes" id="UP000285146"/>
    </source>
</evidence>
<dbReference type="InterPro" id="IPR044890">
    <property type="entry name" value="TMEM14_sf"/>
</dbReference>
<evidence type="ECO:0000313" key="7">
    <source>
        <dbReference type="EMBL" id="ROW15851.1"/>
    </source>
</evidence>
<dbReference type="EMBL" id="LKEB01000007">
    <property type="protein sequence ID" value="ROW15851.1"/>
    <property type="molecule type" value="Genomic_DNA"/>
</dbReference>
<dbReference type="InParanoid" id="A0A423XHM8"/>
<evidence type="ECO:0000256" key="5">
    <source>
        <dbReference type="ARBA" id="ARBA00023136"/>
    </source>
</evidence>
<evidence type="ECO:0008006" key="9">
    <source>
        <dbReference type="Google" id="ProtNLM"/>
    </source>
</evidence>
<gene>
    <name evidence="7" type="ORF">VPNG_02590</name>
</gene>
<feature type="transmembrane region" description="Helical" evidence="6">
    <location>
        <begin position="30"/>
        <end position="48"/>
    </location>
</feature>
<dbReference type="PANTHER" id="PTHR12668">
    <property type="entry name" value="TRANSMEMBRANE PROTEIN 14, 15"/>
    <property type="match status" value="1"/>
</dbReference>
<dbReference type="Proteomes" id="UP000285146">
    <property type="component" value="Unassembled WGS sequence"/>
</dbReference>
<comment type="subcellular location">
    <subcellularLocation>
        <location evidence="1">Membrane</location>
    </subcellularLocation>
</comment>
<keyword evidence="3 6" id="KW-0812">Transmembrane</keyword>
<evidence type="ECO:0000256" key="2">
    <source>
        <dbReference type="ARBA" id="ARBA00007590"/>
    </source>
</evidence>
<organism evidence="7 8">
    <name type="scientific">Cytospora leucostoma</name>
    <dbReference type="NCBI Taxonomy" id="1230097"/>
    <lineage>
        <taxon>Eukaryota</taxon>
        <taxon>Fungi</taxon>
        <taxon>Dikarya</taxon>
        <taxon>Ascomycota</taxon>
        <taxon>Pezizomycotina</taxon>
        <taxon>Sordariomycetes</taxon>
        <taxon>Sordariomycetidae</taxon>
        <taxon>Diaporthales</taxon>
        <taxon>Cytosporaceae</taxon>
        <taxon>Cytospora</taxon>
    </lineage>
</organism>